<dbReference type="Proteomes" id="UP000835052">
    <property type="component" value="Unassembled WGS sequence"/>
</dbReference>
<proteinExistence type="predicted"/>
<accession>A0A8S1HZJ8</accession>
<feature type="compositionally biased region" description="Basic and acidic residues" evidence="1">
    <location>
        <begin position="85"/>
        <end position="105"/>
    </location>
</feature>
<dbReference type="AlphaFoldDB" id="A0A8S1HZJ8"/>
<feature type="region of interest" description="Disordered" evidence="1">
    <location>
        <begin position="80"/>
        <end position="105"/>
    </location>
</feature>
<name>A0A8S1HZJ8_9PELO</name>
<reference evidence="2" key="1">
    <citation type="submission" date="2020-10" db="EMBL/GenBank/DDBJ databases">
        <authorList>
            <person name="Kikuchi T."/>
        </authorList>
    </citation>
    <scope>NUCLEOTIDE SEQUENCE</scope>
    <source>
        <strain evidence="2">NKZ352</strain>
    </source>
</reference>
<protein>
    <submittedName>
        <fullName evidence="2">Uncharacterized protein</fullName>
    </submittedName>
</protein>
<sequence>MKIKRKEKAEPKPRLFLATAPESCQSGRLAAALDDGSPAHFCHISRGVSATVYTRRWGAPRQLEEKSGGGGEERLIIPPVIPRTIRTDPHTHKHTLPDAESNKKT</sequence>
<dbReference type="EMBL" id="CAJGYM010000151">
    <property type="protein sequence ID" value="CAD6199044.1"/>
    <property type="molecule type" value="Genomic_DNA"/>
</dbReference>
<keyword evidence="3" id="KW-1185">Reference proteome</keyword>
<evidence type="ECO:0000313" key="3">
    <source>
        <dbReference type="Proteomes" id="UP000835052"/>
    </source>
</evidence>
<evidence type="ECO:0000256" key="1">
    <source>
        <dbReference type="SAM" id="MobiDB-lite"/>
    </source>
</evidence>
<comment type="caution">
    <text evidence="2">The sequence shown here is derived from an EMBL/GenBank/DDBJ whole genome shotgun (WGS) entry which is preliminary data.</text>
</comment>
<gene>
    <name evidence="2" type="ORF">CAUJ_LOCUS14949</name>
</gene>
<organism evidence="2 3">
    <name type="scientific">Caenorhabditis auriculariae</name>
    <dbReference type="NCBI Taxonomy" id="2777116"/>
    <lineage>
        <taxon>Eukaryota</taxon>
        <taxon>Metazoa</taxon>
        <taxon>Ecdysozoa</taxon>
        <taxon>Nematoda</taxon>
        <taxon>Chromadorea</taxon>
        <taxon>Rhabditida</taxon>
        <taxon>Rhabditina</taxon>
        <taxon>Rhabditomorpha</taxon>
        <taxon>Rhabditoidea</taxon>
        <taxon>Rhabditidae</taxon>
        <taxon>Peloderinae</taxon>
        <taxon>Caenorhabditis</taxon>
    </lineage>
</organism>
<evidence type="ECO:0000313" key="2">
    <source>
        <dbReference type="EMBL" id="CAD6199044.1"/>
    </source>
</evidence>